<dbReference type="EMBL" id="JAIWYP010000005">
    <property type="protein sequence ID" value="KAH3819924.1"/>
    <property type="molecule type" value="Genomic_DNA"/>
</dbReference>
<keyword evidence="2" id="KW-1185">Reference proteome</keyword>
<reference evidence="1" key="2">
    <citation type="submission" date="2020-11" db="EMBL/GenBank/DDBJ databases">
        <authorList>
            <person name="McCartney M.A."/>
            <person name="Auch B."/>
            <person name="Kono T."/>
            <person name="Mallez S."/>
            <person name="Becker A."/>
            <person name="Gohl D.M."/>
            <person name="Silverstein K.A.T."/>
            <person name="Koren S."/>
            <person name="Bechman K.B."/>
            <person name="Herman A."/>
            <person name="Abrahante J.E."/>
            <person name="Garbe J."/>
        </authorList>
    </citation>
    <scope>NUCLEOTIDE SEQUENCE</scope>
    <source>
        <strain evidence="1">Duluth1</strain>
        <tissue evidence="1">Whole animal</tissue>
    </source>
</reference>
<dbReference type="AlphaFoldDB" id="A0A9D4GMI7"/>
<comment type="caution">
    <text evidence="1">The sequence shown here is derived from an EMBL/GenBank/DDBJ whole genome shotgun (WGS) entry which is preliminary data.</text>
</comment>
<protein>
    <submittedName>
        <fullName evidence="1">Uncharacterized protein</fullName>
    </submittedName>
</protein>
<proteinExistence type="predicted"/>
<gene>
    <name evidence="1" type="ORF">DPMN_121668</name>
</gene>
<dbReference type="Proteomes" id="UP000828390">
    <property type="component" value="Unassembled WGS sequence"/>
</dbReference>
<reference evidence="1" key="1">
    <citation type="journal article" date="2019" name="bioRxiv">
        <title>The Genome of the Zebra Mussel, Dreissena polymorpha: A Resource for Invasive Species Research.</title>
        <authorList>
            <person name="McCartney M.A."/>
            <person name="Auch B."/>
            <person name="Kono T."/>
            <person name="Mallez S."/>
            <person name="Zhang Y."/>
            <person name="Obille A."/>
            <person name="Becker A."/>
            <person name="Abrahante J.E."/>
            <person name="Garbe J."/>
            <person name="Badalamenti J.P."/>
            <person name="Herman A."/>
            <person name="Mangelson H."/>
            <person name="Liachko I."/>
            <person name="Sullivan S."/>
            <person name="Sone E.D."/>
            <person name="Koren S."/>
            <person name="Silverstein K.A.T."/>
            <person name="Beckman K.B."/>
            <person name="Gohl D.M."/>
        </authorList>
    </citation>
    <scope>NUCLEOTIDE SEQUENCE</scope>
    <source>
        <strain evidence="1">Duluth1</strain>
        <tissue evidence="1">Whole animal</tissue>
    </source>
</reference>
<organism evidence="1 2">
    <name type="scientific">Dreissena polymorpha</name>
    <name type="common">Zebra mussel</name>
    <name type="synonym">Mytilus polymorpha</name>
    <dbReference type="NCBI Taxonomy" id="45954"/>
    <lineage>
        <taxon>Eukaryota</taxon>
        <taxon>Metazoa</taxon>
        <taxon>Spiralia</taxon>
        <taxon>Lophotrochozoa</taxon>
        <taxon>Mollusca</taxon>
        <taxon>Bivalvia</taxon>
        <taxon>Autobranchia</taxon>
        <taxon>Heteroconchia</taxon>
        <taxon>Euheterodonta</taxon>
        <taxon>Imparidentia</taxon>
        <taxon>Neoheterodontei</taxon>
        <taxon>Myida</taxon>
        <taxon>Dreissenoidea</taxon>
        <taxon>Dreissenidae</taxon>
        <taxon>Dreissena</taxon>
    </lineage>
</organism>
<name>A0A9D4GMI7_DREPO</name>
<sequence>MVQERWESYTRFKIGGSWEETCGCRKVREVGERNRYVEGDKRDVGGDMTVICET</sequence>
<accession>A0A9D4GMI7</accession>
<evidence type="ECO:0000313" key="1">
    <source>
        <dbReference type="EMBL" id="KAH3819924.1"/>
    </source>
</evidence>
<evidence type="ECO:0000313" key="2">
    <source>
        <dbReference type="Proteomes" id="UP000828390"/>
    </source>
</evidence>